<sequence>MNATIEVWPGTWSFVMRNVCDSPRASERQWQHCTQLQSSADIPFPFHVCSDDASWGTLVSSTYSCRREGSPGQLRGSLAAGRMGFGGQWELEFNFNLGLQDQMKWETAVLEPAAAPVGRGGLACRRYFDSVGVHARQVLECQLIKHRAGADPKFRTTCRKSRQEAGAVLLSRLDEERAQLLRCSCARPGRGGRWGRCRTRREDGGWWMVDGRRGGARWMEGRPQKRPRAHTSHRRECRRRHLGLKRGQRRRSRCAVDESRGAAGMGWVLRRDLAS</sequence>
<proteinExistence type="predicted"/>
<evidence type="ECO:0000313" key="1">
    <source>
        <dbReference type="EMBL" id="KAF2245988.1"/>
    </source>
</evidence>
<dbReference type="Proteomes" id="UP000800094">
    <property type="component" value="Unassembled WGS sequence"/>
</dbReference>
<dbReference type="RefSeq" id="XP_033680992.1">
    <property type="nucleotide sequence ID" value="XM_033835006.1"/>
</dbReference>
<reference evidence="1" key="1">
    <citation type="journal article" date="2020" name="Stud. Mycol.">
        <title>101 Dothideomycetes genomes: a test case for predicting lifestyles and emergence of pathogens.</title>
        <authorList>
            <person name="Haridas S."/>
            <person name="Albert R."/>
            <person name="Binder M."/>
            <person name="Bloem J."/>
            <person name="Labutti K."/>
            <person name="Salamov A."/>
            <person name="Andreopoulos B."/>
            <person name="Baker S."/>
            <person name="Barry K."/>
            <person name="Bills G."/>
            <person name="Bluhm B."/>
            <person name="Cannon C."/>
            <person name="Castanera R."/>
            <person name="Culley D."/>
            <person name="Daum C."/>
            <person name="Ezra D."/>
            <person name="Gonzalez J."/>
            <person name="Henrissat B."/>
            <person name="Kuo A."/>
            <person name="Liang C."/>
            <person name="Lipzen A."/>
            <person name="Lutzoni F."/>
            <person name="Magnuson J."/>
            <person name="Mondo S."/>
            <person name="Nolan M."/>
            <person name="Ohm R."/>
            <person name="Pangilinan J."/>
            <person name="Park H.-J."/>
            <person name="Ramirez L."/>
            <person name="Alfaro M."/>
            <person name="Sun H."/>
            <person name="Tritt A."/>
            <person name="Yoshinaga Y."/>
            <person name="Zwiers L.-H."/>
            <person name="Turgeon B."/>
            <person name="Goodwin S."/>
            <person name="Spatafora J."/>
            <person name="Crous P."/>
            <person name="Grigoriev I."/>
        </authorList>
    </citation>
    <scope>NUCLEOTIDE SEQUENCE</scope>
    <source>
        <strain evidence="1">CBS 122368</strain>
    </source>
</reference>
<dbReference type="EMBL" id="ML987199">
    <property type="protein sequence ID" value="KAF2245988.1"/>
    <property type="molecule type" value="Genomic_DNA"/>
</dbReference>
<protein>
    <submittedName>
        <fullName evidence="1">Uncharacterized protein</fullName>
    </submittedName>
</protein>
<keyword evidence="2" id="KW-1185">Reference proteome</keyword>
<evidence type="ECO:0000313" key="2">
    <source>
        <dbReference type="Proteomes" id="UP000800094"/>
    </source>
</evidence>
<organism evidence="1 2">
    <name type="scientific">Trematosphaeria pertusa</name>
    <dbReference type="NCBI Taxonomy" id="390896"/>
    <lineage>
        <taxon>Eukaryota</taxon>
        <taxon>Fungi</taxon>
        <taxon>Dikarya</taxon>
        <taxon>Ascomycota</taxon>
        <taxon>Pezizomycotina</taxon>
        <taxon>Dothideomycetes</taxon>
        <taxon>Pleosporomycetidae</taxon>
        <taxon>Pleosporales</taxon>
        <taxon>Massarineae</taxon>
        <taxon>Trematosphaeriaceae</taxon>
        <taxon>Trematosphaeria</taxon>
    </lineage>
</organism>
<accession>A0A6A6I7D8</accession>
<name>A0A6A6I7D8_9PLEO</name>
<dbReference type="GeneID" id="54588336"/>
<gene>
    <name evidence="1" type="ORF">BU26DRAFT_59759</name>
</gene>
<dbReference type="AlphaFoldDB" id="A0A6A6I7D8"/>